<dbReference type="AlphaFoldDB" id="A0A1X6N325"/>
<dbReference type="GeneID" id="36323957"/>
<dbReference type="InterPro" id="IPR032675">
    <property type="entry name" value="LRR_dom_sf"/>
</dbReference>
<name>A0A1X6N325_9APHY</name>
<protein>
    <submittedName>
        <fullName evidence="2">Uncharacterized protein</fullName>
    </submittedName>
</protein>
<evidence type="ECO:0000313" key="3">
    <source>
        <dbReference type="Proteomes" id="UP000194127"/>
    </source>
</evidence>
<dbReference type="SUPFAM" id="SSF52047">
    <property type="entry name" value="RNI-like"/>
    <property type="match status" value="1"/>
</dbReference>
<dbReference type="EMBL" id="KZ110596">
    <property type="protein sequence ID" value="OSX63004.1"/>
    <property type="molecule type" value="Genomic_DNA"/>
</dbReference>
<dbReference type="OrthoDB" id="3222238at2759"/>
<dbReference type="RefSeq" id="XP_024339798.1">
    <property type="nucleotide sequence ID" value="XM_024479007.1"/>
</dbReference>
<organism evidence="2 3">
    <name type="scientific">Postia placenta MAD-698-R-SB12</name>
    <dbReference type="NCBI Taxonomy" id="670580"/>
    <lineage>
        <taxon>Eukaryota</taxon>
        <taxon>Fungi</taxon>
        <taxon>Dikarya</taxon>
        <taxon>Basidiomycota</taxon>
        <taxon>Agaricomycotina</taxon>
        <taxon>Agaricomycetes</taxon>
        <taxon>Polyporales</taxon>
        <taxon>Adustoporiaceae</taxon>
        <taxon>Rhodonia</taxon>
    </lineage>
</organism>
<feature type="compositionally biased region" description="Basic and acidic residues" evidence="1">
    <location>
        <begin position="532"/>
        <end position="544"/>
    </location>
</feature>
<evidence type="ECO:0000313" key="2">
    <source>
        <dbReference type="EMBL" id="OSX63004.1"/>
    </source>
</evidence>
<accession>A0A1X6N325</accession>
<proteinExistence type="predicted"/>
<reference evidence="2 3" key="1">
    <citation type="submission" date="2017-04" db="EMBL/GenBank/DDBJ databases">
        <title>Genome Sequence of the Model Brown-Rot Fungus Postia placenta SB12.</title>
        <authorList>
            <consortium name="DOE Joint Genome Institute"/>
            <person name="Gaskell J."/>
            <person name="Kersten P."/>
            <person name="Larrondo L.F."/>
            <person name="Canessa P."/>
            <person name="Martinez D."/>
            <person name="Hibbett D."/>
            <person name="Schmoll M."/>
            <person name="Kubicek C.P."/>
            <person name="Martinez A.T."/>
            <person name="Yadav J."/>
            <person name="Master E."/>
            <person name="Magnuson J.K."/>
            <person name="James T."/>
            <person name="Yaver D."/>
            <person name="Berka R."/>
            <person name="Labutti K."/>
            <person name="Lipzen A."/>
            <person name="Aerts A."/>
            <person name="Barry K."/>
            <person name="Henrissat B."/>
            <person name="Blanchette R."/>
            <person name="Grigoriev I."/>
            <person name="Cullen D."/>
        </authorList>
    </citation>
    <scope>NUCLEOTIDE SEQUENCE [LARGE SCALE GENOMIC DNA]</scope>
    <source>
        <strain evidence="2 3">MAD-698-R-SB12</strain>
    </source>
</reference>
<dbReference type="Proteomes" id="UP000194127">
    <property type="component" value="Unassembled WGS sequence"/>
</dbReference>
<evidence type="ECO:0000256" key="1">
    <source>
        <dbReference type="SAM" id="MobiDB-lite"/>
    </source>
</evidence>
<dbReference type="Gene3D" id="3.80.10.10">
    <property type="entry name" value="Ribonuclease Inhibitor"/>
    <property type="match status" value="1"/>
</dbReference>
<gene>
    <name evidence="2" type="ORF">POSPLADRAFT_1046355</name>
</gene>
<feature type="region of interest" description="Disordered" evidence="1">
    <location>
        <begin position="484"/>
        <end position="550"/>
    </location>
</feature>
<keyword evidence="3" id="KW-1185">Reference proteome</keyword>
<feature type="compositionally biased region" description="Acidic residues" evidence="1">
    <location>
        <begin position="484"/>
        <end position="510"/>
    </location>
</feature>
<sequence length="724" mass="81447">MPPHRALQIVEVVREICLYFNAPVSFFRNVLMCLALVNKTFSQIALDLLWEELDDVVYAFRLFTAFEGIPARKHFEAFSAGAYSRGSPLHYEWIRFRSYALRVRTLRLDFGLSPTPGAAVLAHLTRLNPYRTLLFPGLRSVNWIRSSILDSSINASRVLHDCFRSNIIRCEDDIHHKVSLQIISSVTAASLQRIAIHYISHPSAYPPTLWSCNLRSVNLDCPHVGVDIINALRSLERLETLELMADHITGEVTHSFGFCALRTLSLGRNLQLVTDILPSVQSPVLHQFETQVNEGTLEKWHECLSIVSSQFSSSLRSISIHVYTGDSENTQNLIFAELMEPIYSIHGLEVLSLEVSGCDRRHLKERDFSRMARSWSNLRTCNTLFDSRWACDPHSPPVLHPRVMAEFLQLCPKLETLVVPKVDMSPDALTTLPPFKSSALYWLDFGYCKSTAVPHPDFLARYIDSMAPNLDLGYMLGSIVNDESVEDDASSGEGGDSDNEGSADADDGDDAGSVSEDGTGVDDQENPLNILSRHEDPPESKDEYSSTPARSAVPTWHDTIRLMYDIRRQRYVLLRFLVVRNLKRLLVVVPWSLAEMYTGWSMHSDFCFVVYFTGIVEDAGQQPFIVYVRNNTLGVVPHESSIPSPSITRRVYLGRPIALDDKCRATGAVSKTGYRCIVFHKPCASMAIFALLAHRPHRNSPFVARIVPQFSPGTVPLPMKRHVS</sequence>